<sequence length="61" mass="6743">MGPHLPLGVPQPSSLLHVFETVTSQLQINWGFEVQNSLHKLVLGLKIEQLGLVHFLCLLGD</sequence>
<reference evidence="1" key="1">
    <citation type="submission" date="2018-02" db="EMBL/GenBank/DDBJ databases">
        <title>Rhizophora mucronata_Transcriptome.</title>
        <authorList>
            <person name="Meera S.P."/>
            <person name="Sreeshan A."/>
            <person name="Augustine A."/>
        </authorList>
    </citation>
    <scope>NUCLEOTIDE SEQUENCE</scope>
    <source>
        <tissue evidence="1">Leaf</tissue>
    </source>
</reference>
<evidence type="ECO:0000313" key="1">
    <source>
        <dbReference type="EMBL" id="MBX54655.1"/>
    </source>
</evidence>
<proteinExistence type="predicted"/>
<dbReference type="EMBL" id="GGEC01074171">
    <property type="protein sequence ID" value="MBX54655.1"/>
    <property type="molecule type" value="Transcribed_RNA"/>
</dbReference>
<organism evidence="1">
    <name type="scientific">Rhizophora mucronata</name>
    <name type="common">Asiatic mangrove</name>
    <dbReference type="NCBI Taxonomy" id="61149"/>
    <lineage>
        <taxon>Eukaryota</taxon>
        <taxon>Viridiplantae</taxon>
        <taxon>Streptophyta</taxon>
        <taxon>Embryophyta</taxon>
        <taxon>Tracheophyta</taxon>
        <taxon>Spermatophyta</taxon>
        <taxon>Magnoliopsida</taxon>
        <taxon>eudicotyledons</taxon>
        <taxon>Gunneridae</taxon>
        <taxon>Pentapetalae</taxon>
        <taxon>rosids</taxon>
        <taxon>fabids</taxon>
        <taxon>Malpighiales</taxon>
        <taxon>Rhizophoraceae</taxon>
        <taxon>Rhizophora</taxon>
    </lineage>
</organism>
<protein>
    <submittedName>
        <fullName evidence="1">Uncharacterized protein</fullName>
    </submittedName>
</protein>
<name>A0A2P2PIU6_RHIMU</name>
<accession>A0A2P2PIU6</accession>
<dbReference type="AlphaFoldDB" id="A0A2P2PIU6"/>